<dbReference type="GO" id="GO:0019005">
    <property type="term" value="C:SCF ubiquitin ligase complex"/>
    <property type="evidence" value="ECO:0007669"/>
    <property type="project" value="TreeGrafter"/>
</dbReference>
<gene>
    <name evidence="3" type="primary">FBXL4</name>
    <name evidence="3" type="ORF">BGZ99_005956</name>
</gene>
<feature type="region of interest" description="Disordered" evidence="1">
    <location>
        <begin position="827"/>
        <end position="856"/>
    </location>
</feature>
<reference evidence="3" key="1">
    <citation type="journal article" date="2020" name="Fungal Divers.">
        <title>Resolving the Mortierellaceae phylogeny through synthesis of multi-gene phylogenetics and phylogenomics.</title>
        <authorList>
            <person name="Vandepol N."/>
            <person name="Liber J."/>
            <person name="Desiro A."/>
            <person name="Na H."/>
            <person name="Kennedy M."/>
            <person name="Barry K."/>
            <person name="Grigoriev I.V."/>
            <person name="Miller A.N."/>
            <person name="O'Donnell K."/>
            <person name="Stajich J.E."/>
            <person name="Bonito G."/>
        </authorList>
    </citation>
    <scope>NUCLEOTIDE SEQUENCE</scope>
    <source>
        <strain evidence="3">REB-010B</strain>
    </source>
</reference>
<feature type="compositionally biased region" description="Polar residues" evidence="1">
    <location>
        <begin position="839"/>
        <end position="856"/>
    </location>
</feature>
<dbReference type="EMBL" id="JAAAIP010000397">
    <property type="protein sequence ID" value="KAG0317926.1"/>
    <property type="molecule type" value="Genomic_DNA"/>
</dbReference>
<feature type="region of interest" description="Disordered" evidence="1">
    <location>
        <begin position="638"/>
        <end position="657"/>
    </location>
</feature>
<dbReference type="PANTHER" id="PTHR13318">
    <property type="entry name" value="PARTNER OF PAIRED, ISOFORM B-RELATED"/>
    <property type="match status" value="1"/>
</dbReference>
<sequence>MELVLADQPCPVPEAAYLNLPLELWRLVYQYLSPSELLQGALVSKKLSLSLYCQSQIWARVDAEDWVFEGIYQGLSRNAALVRRLSCSARSRLDVLAVPECRSITHLDIESMRFLSSAILERILEHNCPGMQNLRIRLDRAIFPMVVEKLSRMTQLKELYLQHWEGVHEEALETILSTCPQIEVLSLGHNSLYPFRFDNIKQEVDSGMEPPQKTPLKLRSLILNGAVIFHDELVLNLASRCPDLESLSMQRCFGIRLSATFISTLARLCPRLQRLDVTNQSTTDDFFSTLFYVLPGLCELRVSGSAFNDDDVQAMIQSCSSTLQVLDVGLCTSLGSRSILLILDGCPHMTFFDARGVDFNPRDMDPADEWACTRIKSLYLEILLPKRSHYGAGEPERIRIKLYQQLARLTLLQSLQLGAGSKDRGVNILEMSLLTGLSTLGALTELRRLDIKRLNHAVRGAEVAWMLRSWPKIQALGILLDTNADMELVRAVNSRNRGTDSPVTIATSTVLSPALHNSSNQDGTDESAPTVTIVMQPSPLDILEILQEICLYLDRPALLHAARVSKQFWTCSAPLLWSTIPEHAWQNEYFRTHWDRFGSKIVNLSCGPGVDLARVGLYCRNLISLDVSRICEPISSGRNSSPTAVTNKYGHDRNQHNKDYDHEHCEDAVRNKPGMIPSDPVGNSYASFLKMSEDLVRVIHTNQNLRCLQLKPQGRFPPRLLDALSRLKSLQVLSLDAWQDFQEYSLQLIMENCLQLSHLSLGENDFTRFTLETLMDGDPALSLRKGDQNKTHIRLERFDDPIKGRNGSYNEDHESFQIHSKRAVSYLSPTQQQQQQQQHHYNNQISAQQPKGYQPSTTNCSSIRTLSLRQAGLRQDFLVNLTSQCPHLEHLSLLNGWGFYPSTRFATILSEACPNLARLEFREQALDLQDEFFVSLCQQFPRLQWIHAGMTGFSSGALEAVRMHCRDIVSLNLDGARGIQSPALVQILNTCEALEVFSAQGVVLNGRDLCSSKDGGLTKWACRGLVTLVLDVEIYASAASSSSPVQPESVKSIRQRIYEQLADLSRLKTLGLGGGHRVGGVEPGVDLTLESGLEQLATLQCLERLDLRRMVRMVGKEDLQWMVQHWPRWRFLEAGKSRKPYNRAPDKTFRAIEWLSRARPGLEIQLS</sequence>
<dbReference type="SUPFAM" id="SSF52047">
    <property type="entry name" value="RNI-like"/>
    <property type="match status" value="3"/>
</dbReference>
<evidence type="ECO:0000313" key="3">
    <source>
        <dbReference type="EMBL" id="KAG0317926.1"/>
    </source>
</evidence>
<proteinExistence type="predicted"/>
<dbReference type="PANTHER" id="PTHR13318:SF105">
    <property type="entry name" value="F-BOX_LRR-REPEAT PROTEIN 3"/>
    <property type="match status" value="1"/>
</dbReference>
<keyword evidence="4" id="KW-1185">Reference proteome</keyword>
<dbReference type="Gene3D" id="3.80.10.10">
    <property type="entry name" value="Ribonuclease Inhibitor"/>
    <property type="match status" value="3"/>
</dbReference>
<feature type="domain" description="F-box" evidence="2">
    <location>
        <begin position="14"/>
        <end position="61"/>
    </location>
</feature>
<name>A0A9P6RDP3_9FUNG</name>
<dbReference type="AlphaFoldDB" id="A0A9P6RDP3"/>
<dbReference type="Proteomes" id="UP000738325">
    <property type="component" value="Unassembled WGS sequence"/>
</dbReference>
<comment type="caution">
    <text evidence="3">The sequence shown here is derived from an EMBL/GenBank/DDBJ whole genome shotgun (WGS) entry which is preliminary data.</text>
</comment>
<organism evidence="3 4">
    <name type="scientific">Dissophora globulifera</name>
    <dbReference type="NCBI Taxonomy" id="979702"/>
    <lineage>
        <taxon>Eukaryota</taxon>
        <taxon>Fungi</taxon>
        <taxon>Fungi incertae sedis</taxon>
        <taxon>Mucoromycota</taxon>
        <taxon>Mortierellomycotina</taxon>
        <taxon>Mortierellomycetes</taxon>
        <taxon>Mortierellales</taxon>
        <taxon>Mortierellaceae</taxon>
        <taxon>Dissophora</taxon>
    </lineage>
</organism>
<dbReference type="PROSITE" id="PS50181">
    <property type="entry name" value="FBOX"/>
    <property type="match status" value="1"/>
</dbReference>
<evidence type="ECO:0000259" key="2">
    <source>
        <dbReference type="PROSITE" id="PS50181"/>
    </source>
</evidence>
<accession>A0A9P6RDP3</accession>
<evidence type="ECO:0000313" key="4">
    <source>
        <dbReference type="Proteomes" id="UP000738325"/>
    </source>
</evidence>
<dbReference type="SUPFAM" id="SSF81383">
    <property type="entry name" value="F-box domain"/>
    <property type="match status" value="2"/>
</dbReference>
<dbReference type="GO" id="GO:0031146">
    <property type="term" value="P:SCF-dependent proteasomal ubiquitin-dependent protein catabolic process"/>
    <property type="evidence" value="ECO:0007669"/>
    <property type="project" value="TreeGrafter"/>
</dbReference>
<dbReference type="InterPro" id="IPR032675">
    <property type="entry name" value="LRR_dom_sf"/>
</dbReference>
<protein>
    <submittedName>
        <fullName evidence="3">F-box and leucine-rich repeat protein 4</fullName>
    </submittedName>
</protein>
<dbReference type="InterPro" id="IPR036047">
    <property type="entry name" value="F-box-like_dom_sf"/>
</dbReference>
<dbReference type="InterPro" id="IPR001810">
    <property type="entry name" value="F-box_dom"/>
</dbReference>
<evidence type="ECO:0000256" key="1">
    <source>
        <dbReference type="SAM" id="MobiDB-lite"/>
    </source>
</evidence>
<dbReference type="OrthoDB" id="550575at2759"/>